<dbReference type="Proteomes" id="UP000243688">
    <property type="component" value="Unassembled WGS sequence"/>
</dbReference>
<accession>A0A2A6DWL3</accession>
<protein>
    <submittedName>
        <fullName evidence="2">ISLre2 family transposase</fullName>
    </submittedName>
</protein>
<reference evidence="2 3" key="1">
    <citation type="submission" date="2016-12" db="EMBL/GenBank/DDBJ databases">
        <title>Candidatus Reconcilibacillus cellulovorans genome.</title>
        <authorList>
            <person name="Kolinko S."/>
            <person name="Wu Y.-W."/>
            <person name="Tachea F."/>
            <person name="Denzel E."/>
            <person name="Hiras J."/>
            <person name="Baecker N."/>
            <person name="Chan L.J."/>
            <person name="Eichorst S.A."/>
            <person name="Frey D."/>
            <person name="Adams P.D."/>
            <person name="Pray T."/>
            <person name="Tanjore D."/>
            <person name="Petzold C.J."/>
            <person name="Gladden J.M."/>
            <person name="Simmons B.A."/>
            <person name="Singer S.W."/>
        </authorList>
    </citation>
    <scope>NUCLEOTIDE SEQUENCE [LARGE SCALE GENOMIC DNA]</scope>
    <source>
        <strain evidence="2">JTherm</strain>
    </source>
</reference>
<gene>
    <name evidence="2" type="ORF">BLM47_14040</name>
</gene>
<dbReference type="Pfam" id="PF06782">
    <property type="entry name" value="UPF0236"/>
    <property type="match status" value="1"/>
</dbReference>
<dbReference type="InterPro" id="IPR009620">
    <property type="entry name" value="UPF0236"/>
</dbReference>
<dbReference type="AlphaFoldDB" id="A0A2A6DWL3"/>
<comment type="similarity">
    <text evidence="1">Belongs to the UPF0236 family.</text>
</comment>
<comment type="caution">
    <text evidence="2">The sequence shown here is derived from an EMBL/GenBank/DDBJ whole genome shotgun (WGS) entry which is preliminary data.</text>
</comment>
<proteinExistence type="inferred from homology"/>
<evidence type="ECO:0000313" key="2">
    <source>
        <dbReference type="EMBL" id="PDO09181.1"/>
    </source>
</evidence>
<evidence type="ECO:0000313" key="3">
    <source>
        <dbReference type="Proteomes" id="UP000243688"/>
    </source>
</evidence>
<sequence>MSHFTTTIPTMKELEQWIFRKMQEEFARAMKQALEALDQQILEQRDRERYRVKDERETSVNTVFGNVRFKRRLYCDRRSGKHVYLLDQLLQFEGRGKVSPHLEETAIAFASQGPSYRDSAKRLEQLLGYHVLSHQAIREKLLERAEQPMPAVERRAARVLFVEVDGLYTKLQRSKKRGMENAIAVVHEGWEKIGKRVRLKNKQHYLHTSGGDFWEGFGDFLVERYEIDEGTWLVVNGDGAAWIGECTSYFHQCLYMLDRFHVARDLKRFVGHLPKVWESVRRSLAKQDAAALMAALAGVSEQEIAEENRKDWKLYKSYLKRHEKHLDDYRKILQAKGIDTNGMRPMGSAESQMRVFAKRTKRGGYSWSERGVRAMLRTMMRMKEAVRVERTIKGYAGKQATSQQPINMRQLLKNATQPVKGCITGMIRLLQGPKQSSTTGMALKALRG</sequence>
<dbReference type="EMBL" id="MOXJ01000071">
    <property type="protein sequence ID" value="PDO09181.1"/>
    <property type="molecule type" value="Genomic_DNA"/>
</dbReference>
<organism evidence="2 3">
    <name type="scientific">Candidatus Reconcilbacillus cellulovorans</name>
    <dbReference type="NCBI Taxonomy" id="1906605"/>
    <lineage>
        <taxon>Bacteria</taxon>
        <taxon>Bacillati</taxon>
        <taxon>Bacillota</taxon>
        <taxon>Bacilli</taxon>
        <taxon>Bacillales</taxon>
        <taxon>Paenibacillaceae</taxon>
        <taxon>Candidatus Reconcilbacillus</taxon>
    </lineage>
</organism>
<dbReference type="NCBIfam" id="NF033529">
    <property type="entry name" value="transpos_ISLre2"/>
    <property type="match status" value="1"/>
</dbReference>
<evidence type="ECO:0000256" key="1">
    <source>
        <dbReference type="ARBA" id="ARBA00006539"/>
    </source>
</evidence>
<name>A0A2A6DWL3_9BACL</name>